<evidence type="ECO:0000313" key="2">
    <source>
        <dbReference type="Proteomes" id="UP000050360"/>
    </source>
</evidence>
<accession>A0A0P8DVH7</accession>
<dbReference type="EMBL" id="LKCM01000337">
    <property type="protein sequence ID" value="KPQ41526.1"/>
    <property type="molecule type" value="Genomic_DNA"/>
</dbReference>
<protein>
    <submittedName>
        <fullName evidence="1">Uncharacterized protein</fullName>
    </submittedName>
</protein>
<dbReference type="InterPro" id="IPR049389">
    <property type="entry name" value="TTHA0281-like"/>
</dbReference>
<reference evidence="1 2" key="1">
    <citation type="submission" date="2015-09" db="EMBL/GenBank/DDBJ databases">
        <title>A metagenomics-based metabolic model of nitrate-dependent anaerobic oxidation of methane by Methanoperedens-like archaea.</title>
        <authorList>
            <person name="Arshad A."/>
            <person name="Speth D.R."/>
            <person name="De Graaf R.M."/>
            <person name="Op Den Camp H.J."/>
            <person name="Jetten M.S."/>
            <person name="Welte C.U."/>
        </authorList>
    </citation>
    <scope>NUCLEOTIDE SEQUENCE [LARGE SCALE GENOMIC DNA]</scope>
</reference>
<dbReference type="Gene3D" id="3.30.160.250">
    <property type="match status" value="1"/>
</dbReference>
<dbReference type="Pfam" id="PF21748">
    <property type="entry name" value="UPF0150"/>
    <property type="match status" value="1"/>
</dbReference>
<comment type="caution">
    <text evidence="1">The sequence shown here is derived from an EMBL/GenBank/DDBJ whole genome shotgun (WGS) entry which is preliminary data.</text>
</comment>
<name>A0A0P8DVH7_9EURY</name>
<proteinExistence type="predicted"/>
<sequence>MLIEYINKAFGNTLFECQKELESVLEGWLIVKIRHSDTLPVIDHPDINTGIPQGIEAHA</sequence>
<gene>
    <name evidence="1" type="ORF">MPEBLZ_03889</name>
</gene>
<dbReference type="Proteomes" id="UP000050360">
    <property type="component" value="Unassembled WGS sequence"/>
</dbReference>
<evidence type="ECO:0000313" key="1">
    <source>
        <dbReference type="EMBL" id="KPQ41526.1"/>
    </source>
</evidence>
<dbReference type="InterPro" id="IPR035069">
    <property type="entry name" value="TTHA1013/TTHA0281-like"/>
</dbReference>
<organism evidence="1 2">
    <name type="scientific">Candidatus Methanoperedens nitratireducens</name>
    <dbReference type="NCBI Taxonomy" id="1392998"/>
    <lineage>
        <taxon>Archaea</taxon>
        <taxon>Methanobacteriati</taxon>
        <taxon>Methanobacteriota</taxon>
        <taxon>Stenosarchaea group</taxon>
        <taxon>Methanomicrobia</taxon>
        <taxon>Methanosarcinales</taxon>
        <taxon>ANME-2 cluster</taxon>
        <taxon>Candidatus Methanoperedentaceae</taxon>
        <taxon>Candidatus Methanoperedens</taxon>
    </lineage>
</organism>
<dbReference type="AlphaFoldDB" id="A0A0P8DVH7"/>
<dbReference type="SUPFAM" id="SSF143100">
    <property type="entry name" value="TTHA1013/TTHA0281-like"/>
    <property type="match status" value="1"/>
</dbReference>